<evidence type="ECO:0000313" key="2">
    <source>
        <dbReference type="EMBL" id="RSM44893.1"/>
    </source>
</evidence>
<name>A0A428WPB4_AMYBA</name>
<comment type="caution">
    <text evidence="2">The sequence shown here is derived from an EMBL/GenBank/DDBJ whole genome shotgun (WGS) entry which is preliminary data.</text>
</comment>
<sequence>MPAFFVGFGVVSLVASLVGGRLVLGLWTAGAMVVCAVTVATLPAPRPPAGRSGSASGVRTTLGVLAAVVVVVVLATFVGSLAAGGTGYLYFALVMALAVLYVGYAAVARRR</sequence>
<gene>
    <name evidence="2" type="ORF">DMA12_15230</name>
</gene>
<feature type="transmembrane region" description="Helical" evidence="1">
    <location>
        <begin position="57"/>
        <end position="82"/>
    </location>
</feature>
<feature type="transmembrane region" description="Helical" evidence="1">
    <location>
        <begin position="26"/>
        <end position="45"/>
    </location>
</feature>
<accession>A0A428WPB4</accession>
<evidence type="ECO:0000313" key="3">
    <source>
        <dbReference type="Proteomes" id="UP000286716"/>
    </source>
</evidence>
<keyword evidence="1" id="KW-1133">Transmembrane helix</keyword>
<protein>
    <submittedName>
        <fullName evidence="2">Uncharacterized protein</fullName>
    </submittedName>
</protein>
<organism evidence="2 3">
    <name type="scientific">Amycolatopsis balhimycina DSM 5908</name>
    <dbReference type="NCBI Taxonomy" id="1081091"/>
    <lineage>
        <taxon>Bacteria</taxon>
        <taxon>Bacillati</taxon>
        <taxon>Actinomycetota</taxon>
        <taxon>Actinomycetes</taxon>
        <taxon>Pseudonocardiales</taxon>
        <taxon>Pseudonocardiaceae</taxon>
        <taxon>Amycolatopsis</taxon>
    </lineage>
</organism>
<reference evidence="2 3" key="1">
    <citation type="submission" date="2018-05" db="EMBL/GenBank/DDBJ databases">
        <title>Evolution of GPA BGCs.</title>
        <authorList>
            <person name="Waglechner N."/>
            <person name="Wright G.D."/>
        </authorList>
    </citation>
    <scope>NUCLEOTIDE SEQUENCE [LARGE SCALE GENOMIC DNA]</scope>
    <source>
        <strain evidence="2 3">DSM 5908</strain>
    </source>
</reference>
<keyword evidence="1" id="KW-0472">Membrane</keyword>
<dbReference type="AlphaFoldDB" id="A0A428WPB4"/>
<evidence type="ECO:0000256" key="1">
    <source>
        <dbReference type="SAM" id="Phobius"/>
    </source>
</evidence>
<dbReference type="EMBL" id="QHHU01000018">
    <property type="protein sequence ID" value="RSM44893.1"/>
    <property type="molecule type" value="Genomic_DNA"/>
</dbReference>
<keyword evidence="1" id="KW-0812">Transmembrane</keyword>
<feature type="transmembrane region" description="Helical" evidence="1">
    <location>
        <begin position="88"/>
        <end position="107"/>
    </location>
</feature>
<dbReference type="Proteomes" id="UP000286716">
    <property type="component" value="Unassembled WGS sequence"/>
</dbReference>
<keyword evidence="3" id="KW-1185">Reference proteome</keyword>
<proteinExistence type="predicted"/>
<dbReference type="RefSeq" id="WP_020639542.1">
    <property type="nucleotide sequence ID" value="NZ_QHHU01000018.1"/>
</dbReference>